<sequence>MHRGSGRGDLLYVNPEARRDAWRCSGMLTGVRHPAQATVSESGQLHYKRLAKHAVAHGIHSAPAQYCHNTCNWPYLISSLERCAQLAIKTQLWEKLHRLWDAGDGHTPKHDTSQLTERERQCVLDGQKLYRYELHQRLALLEESVDSADLNQLLGWFQAARRAWVRLPVGGTSLCNDAFDVSGTGCP</sequence>
<dbReference type="VEuPathDB" id="TriTrypDB:TvY486_1010680"/>
<protein>
    <submittedName>
        <fullName evidence="1">Uncharacterized protein</fullName>
    </submittedName>
</protein>
<reference evidence="1" key="1">
    <citation type="journal article" date="2012" name="Proc. Natl. Acad. Sci. U.S.A.">
        <title>Antigenic diversity is generated by distinct evolutionary mechanisms in African trypanosome species.</title>
        <authorList>
            <person name="Jackson A.P."/>
            <person name="Berry A."/>
            <person name="Aslett M."/>
            <person name="Allison H.C."/>
            <person name="Burton P."/>
            <person name="Vavrova-Anderson J."/>
            <person name="Brown R."/>
            <person name="Browne H."/>
            <person name="Corton N."/>
            <person name="Hauser H."/>
            <person name="Gamble J."/>
            <person name="Gilderthorp R."/>
            <person name="Marcello L."/>
            <person name="McQuillan J."/>
            <person name="Otto T.D."/>
            <person name="Quail M.A."/>
            <person name="Sanders M.J."/>
            <person name="van Tonder A."/>
            <person name="Ginger M.L."/>
            <person name="Field M.C."/>
            <person name="Barry J.D."/>
            <person name="Hertz-Fowler C."/>
            <person name="Berriman M."/>
        </authorList>
    </citation>
    <scope>NUCLEOTIDE SEQUENCE</scope>
    <source>
        <strain evidence="1">Y486</strain>
    </source>
</reference>
<name>G0U816_TRYVY</name>
<dbReference type="EMBL" id="HE573026">
    <property type="protein sequence ID" value="CCC52025.1"/>
    <property type="molecule type" value="Genomic_DNA"/>
</dbReference>
<accession>G0U816</accession>
<organism evidence="1">
    <name type="scientific">Trypanosoma vivax (strain Y486)</name>
    <dbReference type="NCBI Taxonomy" id="1055687"/>
    <lineage>
        <taxon>Eukaryota</taxon>
        <taxon>Discoba</taxon>
        <taxon>Euglenozoa</taxon>
        <taxon>Kinetoplastea</taxon>
        <taxon>Metakinetoplastina</taxon>
        <taxon>Trypanosomatida</taxon>
        <taxon>Trypanosomatidae</taxon>
        <taxon>Trypanosoma</taxon>
        <taxon>Duttonella</taxon>
    </lineage>
</organism>
<evidence type="ECO:0000313" key="1">
    <source>
        <dbReference type="EMBL" id="CCC52025.1"/>
    </source>
</evidence>
<proteinExistence type="predicted"/>
<feature type="non-terminal residue" evidence="1">
    <location>
        <position position="187"/>
    </location>
</feature>
<gene>
    <name evidence="1" type="ORF">TVY486_1010680</name>
</gene>
<dbReference type="AlphaFoldDB" id="G0U816"/>